<organism evidence="1 2">
    <name type="scientific">Kitasatospora aureofaciens</name>
    <name type="common">Streptomyces aureofaciens</name>
    <dbReference type="NCBI Taxonomy" id="1894"/>
    <lineage>
        <taxon>Bacteria</taxon>
        <taxon>Bacillati</taxon>
        <taxon>Actinomycetota</taxon>
        <taxon>Actinomycetes</taxon>
        <taxon>Kitasatosporales</taxon>
        <taxon>Streptomycetaceae</taxon>
        <taxon>Kitasatospora</taxon>
    </lineage>
</organism>
<keyword evidence="2" id="KW-1185">Reference proteome</keyword>
<dbReference type="KEGG" id="kau:B6264_24070"/>
<name>A0A1E7N9L0_KITAU</name>
<protein>
    <submittedName>
        <fullName evidence="1">Uncharacterized protein</fullName>
    </submittedName>
</protein>
<sequence length="179" mass="18620">MRAERPGSAAGYGHLTTGALGLAAAHERTLDRARVDDEPDLVTQSGSQLPCGDGWFGRTPGVDAAHDLIGQLGRALRAGLAGDHGARPAGVQGGGDLVDRLAAVAEGTGALGDGHLFAAYPPHHLVLDLHHVPRVAERRGEEHLVDRLLPGDPTERASQPGGRVTRSPPADGCRTRRPS</sequence>
<gene>
    <name evidence="1" type="ORF">HS99_0004920</name>
</gene>
<dbReference type="AlphaFoldDB" id="A0A1E7N9L0"/>
<dbReference type="EMBL" id="JPRF03000021">
    <property type="protein sequence ID" value="OEV37163.1"/>
    <property type="molecule type" value="Genomic_DNA"/>
</dbReference>
<proteinExistence type="predicted"/>
<evidence type="ECO:0000313" key="1">
    <source>
        <dbReference type="EMBL" id="OEV37163.1"/>
    </source>
</evidence>
<comment type="caution">
    <text evidence="1">The sequence shown here is derived from an EMBL/GenBank/DDBJ whole genome shotgun (WGS) entry which is preliminary data.</text>
</comment>
<evidence type="ECO:0000313" key="2">
    <source>
        <dbReference type="Proteomes" id="UP000037395"/>
    </source>
</evidence>
<reference evidence="1" key="1">
    <citation type="submission" date="2016-08" db="EMBL/GenBank/DDBJ databases">
        <title>Sequencing, Assembly and Comparative Genomics of S. aureofaciens ATCC 10762.</title>
        <authorList>
            <person name="Gradnigo J.S."/>
            <person name="Johnson N."/>
            <person name="Somerville G.A."/>
        </authorList>
    </citation>
    <scope>NUCLEOTIDE SEQUENCE [LARGE SCALE GENOMIC DNA]</scope>
    <source>
        <strain evidence="1">ATCC 10762</strain>
    </source>
</reference>
<dbReference type="Proteomes" id="UP000037395">
    <property type="component" value="Unassembled WGS sequence"/>
</dbReference>
<accession>A0A1E7N9L0</accession>